<evidence type="ECO:0000256" key="3">
    <source>
        <dbReference type="ARBA" id="ARBA00022723"/>
    </source>
</evidence>
<keyword evidence="4" id="KW-0677">Repeat</keyword>
<keyword evidence="8" id="KW-0238">DNA-binding</keyword>
<feature type="compositionally biased region" description="Pro residues" evidence="12">
    <location>
        <begin position="224"/>
        <end position="242"/>
    </location>
</feature>
<evidence type="ECO:0000256" key="11">
    <source>
        <dbReference type="PROSITE-ProRule" id="PRU00042"/>
    </source>
</evidence>
<name>A0AAW0WMI0_CHEQU</name>
<keyword evidence="5 11" id="KW-0863">Zinc-finger</keyword>
<dbReference type="FunFam" id="3.30.160.60:FF:000563">
    <property type="entry name" value="Krueppel-like factor 8"/>
    <property type="match status" value="1"/>
</dbReference>
<organism evidence="14 15">
    <name type="scientific">Cherax quadricarinatus</name>
    <name type="common">Australian red claw crayfish</name>
    <dbReference type="NCBI Taxonomy" id="27406"/>
    <lineage>
        <taxon>Eukaryota</taxon>
        <taxon>Metazoa</taxon>
        <taxon>Ecdysozoa</taxon>
        <taxon>Arthropoda</taxon>
        <taxon>Crustacea</taxon>
        <taxon>Multicrustacea</taxon>
        <taxon>Malacostraca</taxon>
        <taxon>Eumalacostraca</taxon>
        <taxon>Eucarida</taxon>
        <taxon>Decapoda</taxon>
        <taxon>Pleocyemata</taxon>
        <taxon>Astacidea</taxon>
        <taxon>Parastacoidea</taxon>
        <taxon>Parastacidae</taxon>
        <taxon>Cherax</taxon>
    </lineage>
</organism>
<keyword evidence="3" id="KW-0479">Metal-binding</keyword>
<evidence type="ECO:0000256" key="10">
    <source>
        <dbReference type="ARBA" id="ARBA00023242"/>
    </source>
</evidence>
<dbReference type="SMART" id="SM00355">
    <property type="entry name" value="ZnF_C2H2"/>
    <property type="match status" value="3"/>
</dbReference>
<feature type="region of interest" description="Disordered" evidence="12">
    <location>
        <begin position="213"/>
        <end position="245"/>
    </location>
</feature>
<evidence type="ECO:0000256" key="1">
    <source>
        <dbReference type="ARBA" id="ARBA00004123"/>
    </source>
</evidence>
<dbReference type="SUPFAM" id="SSF57667">
    <property type="entry name" value="beta-beta-alpha zinc fingers"/>
    <property type="match status" value="2"/>
</dbReference>
<dbReference type="FunFam" id="3.30.160.60:FF:000021">
    <property type="entry name" value="Basic krueppel-like factor 3"/>
    <property type="match status" value="1"/>
</dbReference>
<keyword evidence="7" id="KW-0805">Transcription regulation</keyword>
<dbReference type="Gene3D" id="3.30.160.60">
    <property type="entry name" value="Classic Zinc Finger"/>
    <property type="match status" value="3"/>
</dbReference>
<evidence type="ECO:0000256" key="8">
    <source>
        <dbReference type="ARBA" id="ARBA00023125"/>
    </source>
</evidence>
<evidence type="ECO:0000256" key="4">
    <source>
        <dbReference type="ARBA" id="ARBA00022737"/>
    </source>
</evidence>
<dbReference type="AlphaFoldDB" id="A0AAW0WMI0"/>
<keyword evidence="9" id="KW-0804">Transcription</keyword>
<feature type="domain" description="C2H2-type" evidence="13">
    <location>
        <begin position="314"/>
        <end position="336"/>
    </location>
</feature>
<feature type="domain" description="C2H2-type" evidence="13">
    <location>
        <begin position="284"/>
        <end position="313"/>
    </location>
</feature>
<feature type="domain" description="C2H2-type" evidence="13">
    <location>
        <begin position="254"/>
        <end position="283"/>
    </location>
</feature>
<dbReference type="GO" id="GO:0005634">
    <property type="term" value="C:nucleus"/>
    <property type="evidence" value="ECO:0007669"/>
    <property type="project" value="UniProtKB-SubCell"/>
</dbReference>
<dbReference type="PANTHER" id="PTHR23235:SF48">
    <property type="entry name" value="KRUEPPEL-LIKE FACTOR 3"/>
    <property type="match status" value="1"/>
</dbReference>
<protein>
    <recommendedName>
        <fullName evidence="13">C2H2-type domain-containing protein</fullName>
    </recommendedName>
</protein>
<sequence length="336" mass="36300">SLVFELPHVHGGTRSYVEACKYPQQRVGVSEEGGSVPPVLLRVPTPVKRPAMHPNMTSKEAEVPPEQVEPVDLSVRTTKMSVKSHDGHTPLKGLKEHNTGVVLKVPTFPSFALHSLGVDLSLKAESDSPPSPDAYGVSLDALRTGSTTLLSIRKIREASLALCGKRSLSESPSPPPVSSPPAAHLSSGVSVSISSSAAVAAAASLLSPSSHSLISSSSSSSSSPPSPPAGARPPGRPPPPPADYTDALRRRKVHKCDFEGCEKVYTKSSHLKAHKRTHTGEKPYQCTWDGCMWRFARSDELTRHYRKHTGQKPFKCQLCQRSFSRSDHLSLHMKRH</sequence>
<keyword evidence="10" id="KW-0539">Nucleus</keyword>
<dbReference type="Proteomes" id="UP001445076">
    <property type="component" value="Unassembled WGS sequence"/>
</dbReference>
<comment type="subcellular location">
    <subcellularLocation>
        <location evidence="1">Nucleus</location>
    </subcellularLocation>
</comment>
<evidence type="ECO:0000256" key="5">
    <source>
        <dbReference type="ARBA" id="ARBA00022771"/>
    </source>
</evidence>
<dbReference type="PROSITE" id="PS00028">
    <property type="entry name" value="ZINC_FINGER_C2H2_1"/>
    <property type="match status" value="3"/>
</dbReference>
<keyword evidence="15" id="KW-1185">Reference proteome</keyword>
<feature type="region of interest" description="Disordered" evidence="12">
    <location>
        <begin position="166"/>
        <end position="186"/>
    </location>
</feature>
<dbReference type="PANTHER" id="PTHR23235">
    <property type="entry name" value="KRUEPPEL-LIKE TRANSCRIPTION FACTOR"/>
    <property type="match status" value="1"/>
</dbReference>
<feature type="compositionally biased region" description="Low complexity" evidence="12">
    <location>
        <begin position="213"/>
        <end position="223"/>
    </location>
</feature>
<proteinExistence type="predicted"/>
<gene>
    <name evidence="14" type="ORF">OTU49_009068</name>
</gene>
<dbReference type="EMBL" id="JARKIK010000071">
    <property type="protein sequence ID" value="KAK8728644.1"/>
    <property type="molecule type" value="Genomic_DNA"/>
</dbReference>
<evidence type="ECO:0000256" key="2">
    <source>
        <dbReference type="ARBA" id="ARBA00022491"/>
    </source>
</evidence>
<evidence type="ECO:0000259" key="13">
    <source>
        <dbReference type="PROSITE" id="PS50157"/>
    </source>
</evidence>
<evidence type="ECO:0000256" key="9">
    <source>
        <dbReference type="ARBA" id="ARBA00023163"/>
    </source>
</evidence>
<dbReference type="Pfam" id="PF00096">
    <property type="entry name" value="zf-C2H2"/>
    <property type="match status" value="3"/>
</dbReference>
<dbReference type="InterPro" id="IPR036236">
    <property type="entry name" value="Znf_C2H2_sf"/>
</dbReference>
<feature type="non-terminal residue" evidence="14">
    <location>
        <position position="1"/>
    </location>
</feature>
<dbReference type="GO" id="GO:0000981">
    <property type="term" value="F:DNA-binding transcription factor activity, RNA polymerase II-specific"/>
    <property type="evidence" value="ECO:0007669"/>
    <property type="project" value="TreeGrafter"/>
</dbReference>
<evidence type="ECO:0000256" key="12">
    <source>
        <dbReference type="SAM" id="MobiDB-lite"/>
    </source>
</evidence>
<keyword evidence="2" id="KW-0678">Repressor</keyword>
<evidence type="ECO:0000256" key="6">
    <source>
        <dbReference type="ARBA" id="ARBA00022833"/>
    </source>
</evidence>
<evidence type="ECO:0000256" key="7">
    <source>
        <dbReference type="ARBA" id="ARBA00023015"/>
    </source>
</evidence>
<dbReference type="GO" id="GO:0000978">
    <property type="term" value="F:RNA polymerase II cis-regulatory region sequence-specific DNA binding"/>
    <property type="evidence" value="ECO:0007669"/>
    <property type="project" value="TreeGrafter"/>
</dbReference>
<reference evidence="14 15" key="1">
    <citation type="journal article" date="2024" name="BMC Genomics">
        <title>Genome assembly of redclaw crayfish (Cherax quadricarinatus) provides insights into its immune adaptation and hypoxia tolerance.</title>
        <authorList>
            <person name="Liu Z."/>
            <person name="Zheng J."/>
            <person name="Li H."/>
            <person name="Fang K."/>
            <person name="Wang S."/>
            <person name="He J."/>
            <person name="Zhou D."/>
            <person name="Weng S."/>
            <person name="Chi M."/>
            <person name="Gu Z."/>
            <person name="He J."/>
            <person name="Li F."/>
            <person name="Wang M."/>
        </authorList>
    </citation>
    <scope>NUCLEOTIDE SEQUENCE [LARGE SCALE GENOMIC DNA]</scope>
    <source>
        <strain evidence="14">ZL_2023a</strain>
    </source>
</reference>
<comment type="caution">
    <text evidence="14">The sequence shown here is derived from an EMBL/GenBank/DDBJ whole genome shotgun (WGS) entry which is preliminary data.</text>
</comment>
<dbReference type="PROSITE" id="PS50157">
    <property type="entry name" value="ZINC_FINGER_C2H2_2"/>
    <property type="match status" value="3"/>
</dbReference>
<accession>A0AAW0WMI0</accession>
<evidence type="ECO:0000313" key="15">
    <source>
        <dbReference type="Proteomes" id="UP001445076"/>
    </source>
</evidence>
<dbReference type="FunFam" id="3.30.160.60:FF:000018">
    <property type="entry name" value="Krueppel-like factor 15"/>
    <property type="match status" value="1"/>
</dbReference>
<dbReference type="GO" id="GO:0008270">
    <property type="term" value="F:zinc ion binding"/>
    <property type="evidence" value="ECO:0007669"/>
    <property type="project" value="UniProtKB-KW"/>
</dbReference>
<dbReference type="InterPro" id="IPR013087">
    <property type="entry name" value="Znf_C2H2_type"/>
</dbReference>
<evidence type="ECO:0000313" key="14">
    <source>
        <dbReference type="EMBL" id="KAK8728644.1"/>
    </source>
</evidence>
<keyword evidence="6" id="KW-0862">Zinc</keyword>